<evidence type="ECO:0000256" key="4">
    <source>
        <dbReference type="ARBA" id="ARBA00023163"/>
    </source>
</evidence>
<evidence type="ECO:0000259" key="6">
    <source>
        <dbReference type="Pfam" id="PF04082"/>
    </source>
</evidence>
<name>A0ABR2ZFX9_9AGAR</name>
<dbReference type="PANTHER" id="PTHR47338:SF29">
    <property type="entry name" value="ZN(2)-C6 FUNGAL-TYPE DOMAIN-CONTAINING PROTEIN"/>
    <property type="match status" value="1"/>
</dbReference>
<dbReference type="Proteomes" id="UP001437256">
    <property type="component" value="Unassembled WGS sequence"/>
</dbReference>
<keyword evidence="4" id="KW-0804">Transcription</keyword>
<keyword evidence="2" id="KW-0479">Metal-binding</keyword>
<evidence type="ECO:0000313" key="8">
    <source>
        <dbReference type="Proteomes" id="UP001437256"/>
    </source>
</evidence>
<dbReference type="Pfam" id="PF04082">
    <property type="entry name" value="Fungal_trans"/>
    <property type="match status" value="1"/>
</dbReference>
<proteinExistence type="predicted"/>
<dbReference type="InterPro" id="IPR050815">
    <property type="entry name" value="TF_fung"/>
</dbReference>
<sequence length="418" mass="45869">MKDMPADVRRKLLRSFTPHSMNFGFFLDGARFQSSHEGDQPSPALSSAINLMGAYFSPQQELSSLQHDLLTQALQDASQGLSVNHPHKILHTIQAEVLIAQYLFLNGRVLEGKYHIGTAVSLVLGAGFHKIRSGHQQAIPRSGMSPPMPRDAQEEVERVNALWTVLVLNDSWAAADGGPSNIAYDVPESRVDSPWPLDFGGREPYFPGNLQSGYTIQNFLANQPDGVTSLNALHAKAAILFEQASRLLRQYGPNLNAREAAKFQVTFGNLNTLIHRFISELPALSGVSSKATLRRLLVIHTLARVAAIQLHYIFAAQDANSHAIIVSNAETIVTLLRETNMSDFPFVDPIMGVLWMAAAKVFVDEVTVVRARSPQSQRTPSKNLVAAVEMVMSVMSFFAPHSPLLARAASTQHYGMNV</sequence>
<evidence type="ECO:0000256" key="3">
    <source>
        <dbReference type="ARBA" id="ARBA00023015"/>
    </source>
</evidence>
<organism evidence="7 8">
    <name type="scientific">Marasmius tenuissimus</name>
    <dbReference type="NCBI Taxonomy" id="585030"/>
    <lineage>
        <taxon>Eukaryota</taxon>
        <taxon>Fungi</taxon>
        <taxon>Dikarya</taxon>
        <taxon>Basidiomycota</taxon>
        <taxon>Agaricomycotina</taxon>
        <taxon>Agaricomycetes</taxon>
        <taxon>Agaricomycetidae</taxon>
        <taxon>Agaricales</taxon>
        <taxon>Marasmiineae</taxon>
        <taxon>Marasmiaceae</taxon>
        <taxon>Marasmius</taxon>
    </lineage>
</organism>
<evidence type="ECO:0000256" key="2">
    <source>
        <dbReference type="ARBA" id="ARBA00022723"/>
    </source>
</evidence>
<comment type="subcellular location">
    <subcellularLocation>
        <location evidence="1">Nucleus</location>
    </subcellularLocation>
</comment>
<keyword evidence="3" id="KW-0805">Transcription regulation</keyword>
<accession>A0ABR2ZFX9</accession>
<comment type="caution">
    <text evidence="7">The sequence shown here is derived from an EMBL/GenBank/DDBJ whole genome shotgun (WGS) entry which is preliminary data.</text>
</comment>
<evidence type="ECO:0000313" key="7">
    <source>
        <dbReference type="EMBL" id="KAL0060233.1"/>
    </source>
</evidence>
<dbReference type="CDD" id="cd12148">
    <property type="entry name" value="fungal_TF_MHR"/>
    <property type="match status" value="1"/>
</dbReference>
<protein>
    <recommendedName>
        <fullName evidence="6">Xylanolytic transcriptional activator regulatory domain-containing protein</fullName>
    </recommendedName>
</protein>
<evidence type="ECO:0000256" key="1">
    <source>
        <dbReference type="ARBA" id="ARBA00004123"/>
    </source>
</evidence>
<evidence type="ECO:0000256" key="5">
    <source>
        <dbReference type="ARBA" id="ARBA00023242"/>
    </source>
</evidence>
<gene>
    <name evidence="7" type="ORF">AAF712_012988</name>
</gene>
<reference evidence="7 8" key="1">
    <citation type="submission" date="2024-05" db="EMBL/GenBank/DDBJ databases">
        <title>A draft genome resource for the thread blight pathogen Marasmius tenuissimus strain MS-2.</title>
        <authorList>
            <person name="Yulfo-Soto G.E."/>
            <person name="Baruah I.K."/>
            <person name="Amoako-Attah I."/>
            <person name="Bukari Y."/>
            <person name="Meinhardt L.W."/>
            <person name="Bailey B.A."/>
            <person name="Cohen S.P."/>
        </authorList>
    </citation>
    <scope>NUCLEOTIDE SEQUENCE [LARGE SCALE GENOMIC DNA]</scope>
    <source>
        <strain evidence="7 8">MS-2</strain>
    </source>
</reference>
<feature type="domain" description="Xylanolytic transcriptional activator regulatory" evidence="6">
    <location>
        <begin position="31"/>
        <end position="199"/>
    </location>
</feature>
<dbReference type="InterPro" id="IPR007219">
    <property type="entry name" value="XnlR_reg_dom"/>
</dbReference>
<dbReference type="EMBL" id="JBBXMP010000186">
    <property type="protein sequence ID" value="KAL0060233.1"/>
    <property type="molecule type" value="Genomic_DNA"/>
</dbReference>
<keyword evidence="5" id="KW-0539">Nucleus</keyword>
<keyword evidence="8" id="KW-1185">Reference proteome</keyword>
<dbReference type="PANTHER" id="PTHR47338">
    <property type="entry name" value="ZN(II)2CYS6 TRANSCRIPTION FACTOR (EUROFUNG)-RELATED"/>
    <property type="match status" value="1"/>
</dbReference>